<evidence type="ECO:0000313" key="1">
    <source>
        <dbReference type="EMBL" id="MBX31191.1"/>
    </source>
</evidence>
<reference evidence="1" key="1">
    <citation type="submission" date="2018-02" db="EMBL/GenBank/DDBJ databases">
        <title>Rhizophora mucronata_Transcriptome.</title>
        <authorList>
            <person name="Meera S.P."/>
            <person name="Sreeshan A."/>
            <person name="Augustine A."/>
        </authorList>
    </citation>
    <scope>NUCLEOTIDE SEQUENCE</scope>
    <source>
        <tissue evidence="1">Leaf</tissue>
    </source>
</reference>
<protein>
    <submittedName>
        <fullName evidence="1">Pre-mRNA-processing factor 39 isoform X1</fullName>
    </submittedName>
</protein>
<sequence>MLFSFLNCYGLFIQRESIFKLSQPMFHVCMLNNCFNKTRCNFSMYTLIRSPGTRYIPILLSKSGSKKVNFRLSLDKHLSGTSQCIICKIHTSTGFHAQDIAYPVFRIIGTSD</sequence>
<dbReference type="EMBL" id="GGEC01050707">
    <property type="protein sequence ID" value="MBX31191.1"/>
    <property type="molecule type" value="Transcribed_RNA"/>
</dbReference>
<accession>A0A2P2MLS2</accession>
<dbReference type="EMBL" id="GGEC01050705">
    <property type="protein sequence ID" value="MBX31189.1"/>
    <property type="molecule type" value="Transcribed_RNA"/>
</dbReference>
<dbReference type="AlphaFoldDB" id="A0A2P2MLS2"/>
<name>A0A2P2MLS2_RHIMU</name>
<organism evidence="1">
    <name type="scientific">Rhizophora mucronata</name>
    <name type="common">Asiatic mangrove</name>
    <dbReference type="NCBI Taxonomy" id="61149"/>
    <lineage>
        <taxon>Eukaryota</taxon>
        <taxon>Viridiplantae</taxon>
        <taxon>Streptophyta</taxon>
        <taxon>Embryophyta</taxon>
        <taxon>Tracheophyta</taxon>
        <taxon>Spermatophyta</taxon>
        <taxon>Magnoliopsida</taxon>
        <taxon>eudicotyledons</taxon>
        <taxon>Gunneridae</taxon>
        <taxon>Pentapetalae</taxon>
        <taxon>rosids</taxon>
        <taxon>fabids</taxon>
        <taxon>Malpighiales</taxon>
        <taxon>Rhizophoraceae</taxon>
        <taxon>Rhizophora</taxon>
    </lineage>
</organism>
<proteinExistence type="predicted"/>